<dbReference type="PRINTS" id="PR00598">
    <property type="entry name" value="HTHMARR"/>
</dbReference>
<dbReference type="PANTHER" id="PTHR33164">
    <property type="entry name" value="TRANSCRIPTIONAL REGULATOR, MARR FAMILY"/>
    <property type="match status" value="1"/>
</dbReference>
<protein>
    <submittedName>
        <fullName evidence="2">DNA-binding MarR family transcriptional regulator</fullName>
    </submittedName>
</protein>
<name>A0A940T493_9MICO</name>
<dbReference type="PROSITE" id="PS50995">
    <property type="entry name" value="HTH_MARR_2"/>
    <property type="match status" value="1"/>
</dbReference>
<evidence type="ECO:0000313" key="2">
    <source>
        <dbReference type="EMBL" id="MBP1326594.1"/>
    </source>
</evidence>
<dbReference type="RefSeq" id="WP_209705474.1">
    <property type="nucleotide sequence ID" value="NZ_JAFIDA010000001.1"/>
</dbReference>
<dbReference type="GO" id="GO:0003677">
    <property type="term" value="F:DNA binding"/>
    <property type="evidence" value="ECO:0007669"/>
    <property type="project" value="UniProtKB-KW"/>
</dbReference>
<comment type="caution">
    <text evidence="2">The sequence shown here is derived from an EMBL/GenBank/DDBJ whole genome shotgun (WGS) entry which is preliminary data.</text>
</comment>
<feature type="domain" description="HTH marR-type" evidence="1">
    <location>
        <begin position="1"/>
        <end position="142"/>
    </location>
</feature>
<evidence type="ECO:0000313" key="3">
    <source>
        <dbReference type="Proteomes" id="UP000675163"/>
    </source>
</evidence>
<keyword evidence="2" id="KW-0238">DNA-binding</keyword>
<dbReference type="Gene3D" id="1.10.10.10">
    <property type="entry name" value="Winged helix-like DNA-binding domain superfamily/Winged helix DNA-binding domain"/>
    <property type="match status" value="1"/>
</dbReference>
<dbReference type="InterPro" id="IPR036388">
    <property type="entry name" value="WH-like_DNA-bd_sf"/>
</dbReference>
<dbReference type="InterPro" id="IPR036390">
    <property type="entry name" value="WH_DNA-bd_sf"/>
</dbReference>
<dbReference type="GO" id="GO:0003700">
    <property type="term" value="F:DNA-binding transcription factor activity"/>
    <property type="evidence" value="ECO:0007669"/>
    <property type="project" value="InterPro"/>
</dbReference>
<dbReference type="AlphaFoldDB" id="A0A940T493"/>
<proteinExistence type="predicted"/>
<dbReference type="InterPro" id="IPR000835">
    <property type="entry name" value="HTH_MarR-typ"/>
</dbReference>
<dbReference type="Pfam" id="PF01047">
    <property type="entry name" value="MarR"/>
    <property type="match status" value="1"/>
</dbReference>
<sequence>MTNDSRATIWGNLLFGQRSILLRLTAELKRDFGLTIAQFEALRALTVTHGEPVNASELGRALLYSSGSTTNLLKQLERMSLISRTACPSDARIVLIDLTPAGVDLISRASAAHLARVEEEFFALIPDEDLATIAGFAQRLTQQEGLDALRRPPHAATAATPEV</sequence>
<organism evidence="2 3">
    <name type="scientific">Leucobacter exalbidus</name>
    <dbReference type="NCBI Taxonomy" id="662960"/>
    <lineage>
        <taxon>Bacteria</taxon>
        <taxon>Bacillati</taxon>
        <taxon>Actinomycetota</taxon>
        <taxon>Actinomycetes</taxon>
        <taxon>Micrococcales</taxon>
        <taxon>Microbacteriaceae</taxon>
        <taxon>Leucobacter</taxon>
    </lineage>
</organism>
<dbReference type="SUPFAM" id="SSF46785">
    <property type="entry name" value="Winged helix' DNA-binding domain"/>
    <property type="match status" value="1"/>
</dbReference>
<dbReference type="EMBL" id="JAFIDA010000001">
    <property type="protein sequence ID" value="MBP1326594.1"/>
    <property type="molecule type" value="Genomic_DNA"/>
</dbReference>
<keyword evidence="3" id="KW-1185">Reference proteome</keyword>
<evidence type="ECO:0000259" key="1">
    <source>
        <dbReference type="PROSITE" id="PS50995"/>
    </source>
</evidence>
<dbReference type="GO" id="GO:0006950">
    <property type="term" value="P:response to stress"/>
    <property type="evidence" value="ECO:0007669"/>
    <property type="project" value="TreeGrafter"/>
</dbReference>
<dbReference type="PANTHER" id="PTHR33164:SF43">
    <property type="entry name" value="HTH-TYPE TRANSCRIPTIONAL REPRESSOR YETL"/>
    <property type="match status" value="1"/>
</dbReference>
<gene>
    <name evidence="2" type="ORF">JOF28_001826</name>
</gene>
<reference evidence="2" key="1">
    <citation type="submission" date="2021-02" db="EMBL/GenBank/DDBJ databases">
        <title>Sequencing the genomes of 1000 actinobacteria strains.</title>
        <authorList>
            <person name="Klenk H.-P."/>
        </authorList>
    </citation>
    <scope>NUCLEOTIDE SEQUENCE</scope>
    <source>
        <strain evidence="2">DSM 22850</strain>
    </source>
</reference>
<accession>A0A940T493</accession>
<dbReference type="InterPro" id="IPR039422">
    <property type="entry name" value="MarR/SlyA-like"/>
</dbReference>
<dbReference type="Proteomes" id="UP000675163">
    <property type="component" value="Unassembled WGS sequence"/>
</dbReference>
<dbReference type="SMART" id="SM00347">
    <property type="entry name" value="HTH_MARR"/>
    <property type="match status" value="1"/>
</dbReference>